<feature type="domain" description="S1 motif" evidence="4">
    <location>
        <begin position="79"/>
        <end position="162"/>
    </location>
</feature>
<keyword evidence="2" id="KW-0694">RNA-binding</keyword>
<gene>
    <name evidence="5" type="ORF">SEMRO_996_G229330.1</name>
</gene>
<feature type="region of interest" description="Disordered" evidence="3">
    <location>
        <begin position="225"/>
        <end position="244"/>
    </location>
</feature>
<proteinExistence type="predicted"/>
<dbReference type="Proteomes" id="UP001153069">
    <property type="component" value="Unassembled WGS sequence"/>
</dbReference>
<dbReference type="OrthoDB" id="1650at2759"/>
<dbReference type="CDD" id="cd22525">
    <property type="entry name" value="KH-I_Rrp4_eukar"/>
    <property type="match status" value="1"/>
</dbReference>
<dbReference type="GO" id="GO:0003723">
    <property type="term" value="F:RNA binding"/>
    <property type="evidence" value="ECO:0007669"/>
    <property type="project" value="UniProtKB-KW"/>
</dbReference>
<dbReference type="CDD" id="cd05789">
    <property type="entry name" value="S1_Rrp4"/>
    <property type="match status" value="1"/>
</dbReference>
<keyword evidence="6" id="KW-1185">Reference proteome</keyword>
<dbReference type="InterPro" id="IPR036612">
    <property type="entry name" value="KH_dom_type_1_sf"/>
</dbReference>
<sequence length="307" mass="34004">MTSLHLVVPGQVIASSSSSVGTDGEDSFLKGHGTYLERVTNTSTNEAEQRLVASVVGIVHRVNKLITVIPASSGVYDGQVGDLVVGQVTAVGPTRWKVALCGSGQREAQLPLTGMVLPGGVQRVRTAQDQRDMRQHLQEGDWISAEVHKINPNDGSLLLHTRSMRYGKLSYGTHTCVPPALMPRRKNHYYTDFLDQVDVVWGVNGQIWIQRKLSALQGYHNNVAQAENDRDEDRHERLRQEHASTPLLQDDRMAVARVRNAIECLAMVHAMVTPEHVETVYRQSSHLRPADMLLPDNVIALTACTRQ</sequence>
<dbReference type="InterPro" id="IPR048565">
    <property type="entry name" value="S1_RRP4"/>
</dbReference>
<dbReference type="SMART" id="SM00316">
    <property type="entry name" value="S1"/>
    <property type="match status" value="1"/>
</dbReference>
<protein>
    <submittedName>
        <fullName evidence="5">Complex component RRP4</fullName>
    </submittedName>
</protein>
<dbReference type="InterPro" id="IPR012340">
    <property type="entry name" value="NA-bd_OB-fold"/>
</dbReference>
<dbReference type="GO" id="GO:0000177">
    <property type="term" value="C:cytoplasmic exosome (RNase complex)"/>
    <property type="evidence" value="ECO:0007669"/>
    <property type="project" value="TreeGrafter"/>
</dbReference>
<dbReference type="InterPro" id="IPR003029">
    <property type="entry name" value="S1_domain"/>
</dbReference>
<dbReference type="GO" id="GO:0071051">
    <property type="term" value="P:poly(A)-dependent snoRNA 3'-end processing"/>
    <property type="evidence" value="ECO:0007669"/>
    <property type="project" value="TreeGrafter"/>
</dbReference>
<name>A0A9N8EEZ9_9STRA</name>
<accession>A0A9N8EEZ9</accession>
<dbReference type="GO" id="GO:0000467">
    <property type="term" value="P:exonucleolytic trimming to generate mature 3'-end of 5.8S rRNA from tricistronic rRNA transcript (SSU-rRNA, 5.8S rRNA, LSU-rRNA)"/>
    <property type="evidence" value="ECO:0007669"/>
    <property type="project" value="TreeGrafter"/>
</dbReference>
<dbReference type="InterPro" id="IPR026699">
    <property type="entry name" value="Exosome_RNA_bind1/RRP40/RRP4"/>
</dbReference>
<evidence type="ECO:0000313" key="6">
    <source>
        <dbReference type="Proteomes" id="UP001153069"/>
    </source>
</evidence>
<reference evidence="5" key="1">
    <citation type="submission" date="2020-06" db="EMBL/GenBank/DDBJ databases">
        <authorList>
            <consortium name="Plant Systems Biology data submission"/>
        </authorList>
    </citation>
    <scope>NUCLEOTIDE SEQUENCE</scope>
    <source>
        <strain evidence="5">D6</strain>
    </source>
</reference>
<evidence type="ECO:0000256" key="2">
    <source>
        <dbReference type="ARBA" id="ARBA00022884"/>
    </source>
</evidence>
<dbReference type="Pfam" id="PF21266">
    <property type="entry name" value="S1_RRP4"/>
    <property type="match status" value="1"/>
</dbReference>
<dbReference type="PANTHER" id="PTHR21321">
    <property type="entry name" value="PNAS-3 RELATED"/>
    <property type="match status" value="1"/>
</dbReference>
<dbReference type="SUPFAM" id="SSF50249">
    <property type="entry name" value="Nucleic acid-binding proteins"/>
    <property type="match status" value="1"/>
</dbReference>
<comment type="caution">
    <text evidence="5">The sequence shown here is derived from an EMBL/GenBank/DDBJ whole genome shotgun (WGS) entry which is preliminary data.</text>
</comment>
<evidence type="ECO:0000256" key="1">
    <source>
        <dbReference type="ARBA" id="ARBA00022835"/>
    </source>
</evidence>
<dbReference type="GO" id="GO:0034475">
    <property type="term" value="P:U4 snRNA 3'-end processing"/>
    <property type="evidence" value="ECO:0007669"/>
    <property type="project" value="TreeGrafter"/>
</dbReference>
<dbReference type="Gene3D" id="2.40.50.100">
    <property type="match status" value="1"/>
</dbReference>
<dbReference type="SUPFAM" id="SSF110324">
    <property type="entry name" value="Ribosomal L27 protein-like"/>
    <property type="match status" value="1"/>
</dbReference>
<dbReference type="PANTHER" id="PTHR21321:SF4">
    <property type="entry name" value="EXOSOME COMPLEX COMPONENT RRP4"/>
    <property type="match status" value="1"/>
</dbReference>
<evidence type="ECO:0000256" key="3">
    <source>
        <dbReference type="SAM" id="MobiDB-lite"/>
    </source>
</evidence>
<evidence type="ECO:0000313" key="5">
    <source>
        <dbReference type="EMBL" id="CAB9519195.1"/>
    </source>
</evidence>
<organism evidence="5 6">
    <name type="scientific">Seminavis robusta</name>
    <dbReference type="NCBI Taxonomy" id="568900"/>
    <lineage>
        <taxon>Eukaryota</taxon>
        <taxon>Sar</taxon>
        <taxon>Stramenopiles</taxon>
        <taxon>Ochrophyta</taxon>
        <taxon>Bacillariophyta</taxon>
        <taxon>Bacillariophyceae</taxon>
        <taxon>Bacillariophycidae</taxon>
        <taxon>Naviculales</taxon>
        <taxon>Naviculaceae</taxon>
        <taxon>Seminavis</taxon>
    </lineage>
</organism>
<dbReference type="GO" id="GO:0071034">
    <property type="term" value="P:CUT catabolic process"/>
    <property type="evidence" value="ECO:0007669"/>
    <property type="project" value="TreeGrafter"/>
</dbReference>
<dbReference type="SUPFAM" id="SSF54791">
    <property type="entry name" value="Eukaryotic type KH-domain (KH-domain type I)"/>
    <property type="match status" value="1"/>
</dbReference>
<dbReference type="GO" id="GO:0071035">
    <property type="term" value="P:nuclear polyadenylation-dependent rRNA catabolic process"/>
    <property type="evidence" value="ECO:0007669"/>
    <property type="project" value="TreeGrafter"/>
</dbReference>
<dbReference type="GO" id="GO:0000176">
    <property type="term" value="C:nuclear exosome (RNase complex)"/>
    <property type="evidence" value="ECO:0007669"/>
    <property type="project" value="TreeGrafter"/>
</dbReference>
<feature type="compositionally biased region" description="Basic and acidic residues" evidence="3">
    <location>
        <begin position="227"/>
        <end position="242"/>
    </location>
</feature>
<dbReference type="EMBL" id="CAICTM010000994">
    <property type="protein sequence ID" value="CAB9519195.1"/>
    <property type="molecule type" value="Genomic_DNA"/>
</dbReference>
<dbReference type="AlphaFoldDB" id="A0A9N8EEZ9"/>
<dbReference type="GO" id="GO:0071038">
    <property type="term" value="P:TRAMP-dependent tRNA surveillance pathway"/>
    <property type="evidence" value="ECO:0007669"/>
    <property type="project" value="TreeGrafter"/>
</dbReference>
<evidence type="ECO:0000259" key="4">
    <source>
        <dbReference type="SMART" id="SM00316"/>
    </source>
</evidence>
<dbReference type="Gene3D" id="2.40.50.140">
    <property type="entry name" value="Nucleic acid-binding proteins"/>
    <property type="match status" value="1"/>
</dbReference>
<keyword evidence="1" id="KW-0271">Exosome</keyword>